<comment type="subcellular location">
    <subcellularLocation>
        <location evidence="1 7">Cell membrane</location>
        <topology evidence="1 7">Multi-pass membrane protein</topology>
    </subcellularLocation>
</comment>
<evidence type="ECO:0000256" key="7">
    <source>
        <dbReference type="RuleBase" id="RU363032"/>
    </source>
</evidence>
<evidence type="ECO:0000256" key="3">
    <source>
        <dbReference type="ARBA" id="ARBA00022475"/>
    </source>
</evidence>
<keyword evidence="3" id="KW-1003">Cell membrane</keyword>
<keyword evidence="10" id="KW-1185">Reference proteome</keyword>
<dbReference type="GO" id="GO:0055085">
    <property type="term" value="P:transmembrane transport"/>
    <property type="evidence" value="ECO:0007669"/>
    <property type="project" value="InterPro"/>
</dbReference>
<keyword evidence="5 7" id="KW-1133">Transmembrane helix</keyword>
<feature type="transmembrane region" description="Helical" evidence="7">
    <location>
        <begin position="280"/>
        <end position="301"/>
    </location>
</feature>
<evidence type="ECO:0000313" key="10">
    <source>
        <dbReference type="Proteomes" id="UP000555407"/>
    </source>
</evidence>
<evidence type="ECO:0000256" key="4">
    <source>
        <dbReference type="ARBA" id="ARBA00022692"/>
    </source>
</evidence>
<comment type="caution">
    <text evidence="9">The sequence shown here is derived from an EMBL/GenBank/DDBJ whole genome shotgun (WGS) entry which is preliminary data.</text>
</comment>
<accession>A0A7X5VKA2</accession>
<feature type="transmembrane region" description="Helical" evidence="7">
    <location>
        <begin position="82"/>
        <end position="104"/>
    </location>
</feature>
<keyword evidence="9" id="KW-0762">Sugar transport</keyword>
<keyword evidence="6 7" id="KW-0472">Membrane</keyword>
<keyword evidence="2 7" id="KW-0813">Transport</keyword>
<dbReference type="Gene3D" id="1.10.3720.10">
    <property type="entry name" value="MetI-like"/>
    <property type="match status" value="1"/>
</dbReference>
<dbReference type="RefSeq" id="WP_167216856.1">
    <property type="nucleotide sequence ID" value="NZ_JAASRO010000001.1"/>
</dbReference>
<feature type="domain" description="ABC transmembrane type-1" evidence="8">
    <location>
        <begin position="79"/>
        <end position="297"/>
    </location>
</feature>
<dbReference type="AlphaFoldDB" id="A0A7X5VKA2"/>
<comment type="similarity">
    <text evidence="7">Belongs to the binding-protein-dependent transport system permease family.</text>
</comment>
<evidence type="ECO:0000259" key="8">
    <source>
        <dbReference type="PROSITE" id="PS50928"/>
    </source>
</evidence>
<dbReference type="InterPro" id="IPR035906">
    <property type="entry name" value="MetI-like_sf"/>
</dbReference>
<name>A0A7X5VKA2_9ACTN</name>
<evidence type="ECO:0000256" key="6">
    <source>
        <dbReference type="ARBA" id="ARBA00023136"/>
    </source>
</evidence>
<feature type="transmembrane region" description="Helical" evidence="7">
    <location>
        <begin position="21"/>
        <end position="42"/>
    </location>
</feature>
<dbReference type="EMBL" id="JAASRO010000001">
    <property type="protein sequence ID" value="NIK61987.1"/>
    <property type="molecule type" value="Genomic_DNA"/>
</dbReference>
<evidence type="ECO:0000256" key="1">
    <source>
        <dbReference type="ARBA" id="ARBA00004651"/>
    </source>
</evidence>
<dbReference type="GO" id="GO:0005886">
    <property type="term" value="C:plasma membrane"/>
    <property type="evidence" value="ECO:0007669"/>
    <property type="project" value="UniProtKB-SubCell"/>
</dbReference>
<dbReference type="InterPro" id="IPR000515">
    <property type="entry name" value="MetI-like"/>
</dbReference>
<reference evidence="9 10" key="1">
    <citation type="submission" date="2020-03" db="EMBL/GenBank/DDBJ databases">
        <title>Sequencing the genomes of 1000 actinobacteria strains.</title>
        <authorList>
            <person name="Klenk H.-P."/>
        </authorList>
    </citation>
    <scope>NUCLEOTIDE SEQUENCE [LARGE SCALE GENOMIC DNA]</scope>
    <source>
        <strain evidence="9 10">DSM 45490</strain>
    </source>
</reference>
<feature type="transmembrane region" description="Helical" evidence="7">
    <location>
        <begin position="170"/>
        <end position="193"/>
    </location>
</feature>
<feature type="transmembrane region" description="Helical" evidence="7">
    <location>
        <begin position="228"/>
        <end position="249"/>
    </location>
</feature>
<organism evidence="9 10">
    <name type="scientific">Kribbella shirazensis</name>
    <dbReference type="NCBI Taxonomy" id="1105143"/>
    <lineage>
        <taxon>Bacteria</taxon>
        <taxon>Bacillati</taxon>
        <taxon>Actinomycetota</taxon>
        <taxon>Actinomycetes</taxon>
        <taxon>Propionibacteriales</taxon>
        <taxon>Kribbellaceae</taxon>
        <taxon>Kribbella</taxon>
    </lineage>
</organism>
<evidence type="ECO:0000256" key="2">
    <source>
        <dbReference type="ARBA" id="ARBA00022448"/>
    </source>
</evidence>
<evidence type="ECO:0000256" key="5">
    <source>
        <dbReference type="ARBA" id="ARBA00022989"/>
    </source>
</evidence>
<sequence>MSTIRPLRRRSPSGALTPYGLIAPGLTILILLFAVPAAYNIWLSLHDVTPYDALGDGTFVGAGNFRSILTNPLTFDSLKNTVLWLTIATVVIRLVLGLGIALLLQAPVLRRLRLLGIARTLVLIPWMIPPTVAVAAWRWLLDGQAGLLNQLLMRLGLIDQGVPFLGQTSTVWWCVVAIISWRELPFVIIVLMAGLQAIPQDQYEAAAIDGAGRFRTLWYVTLPNLRPVLGVVALMITIGSFNNFVYVWLTTGGGPGTYTQVLATQLFTAAFVDNQLGSGAAIGLLMSACMVVFTLFYLGVLRRRADA</sequence>
<protein>
    <submittedName>
        <fullName evidence="9">Multiple sugar transport system permease protein</fullName>
    </submittedName>
</protein>
<dbReference type="PROSITE" id="PS50928">
    <property type="entry name" value="ABC_TM1"/>
    <property type="match status" value="1"/>
</dbReference>
<dbReference type="PANTHER" id="PTHR43005">
    <property type="entry name" value="BLR7065 PROTEIN"/>
    <property type="match status" value="1"/>
</dbReference>
<gene>
    <name evidence="9" type="ORF">BJY22_007704</name>
</gene>
<dbReference type="Pfam" id="PF00528">
    <property type="entry name" value="BPD_transp_1"/>
    <property type="match status" value="1"/>
</dbReference>
<proteinExistence type="inferred from homology"/>
<dbReference type="PANTHER" id="PTHR43005:SF1">
    <property type="entry name" value="SPERMIDINE_PUTRESCINE TRANSPORT SYSTEM PERMEASE PROTEIN"/>
    <property type="match status" value="1"/>
</dbReference>
<evidence type="ECO:0000313" key="9">
    <source>
        <dbReference type="EMBL" id="NIK61987.1"/>
    </source>
</evidence>
<feature type="transmembrane region" description="Helical" evidence="7">
    <location>
        <begin position="116"/>
        <end position="140"/>
    </location>
</feature>
<keyword evidence="4 7" id="KW-0812">Transmembrane</keyword>
<dbReference type="SUPFAM" id="SSF161098">
    <property type="entry name" value="MetI-like"/>
    <property type="match status" value="1"/>
</dbReference>
<dbReference type="CDD" id="cd06261">
    <property type="entry name" value="TM_PBP2"/>
    <property type="match status" value="1"/>
</dbReference>
<dbReference type="Proteomes" id="UP000555407">
    <property type="component" value="Unassembled WGS sequence"/>
</dbReference>